<comment type="caution">
    <text evidence="2">The sequence shown here is derived from an EMBL/GenBank/DDBJ whole genome shotgun (WGS) entry which is preliminary data.</text>
</comment>
<dbReference type="PANTHER" id="PTHR42760:SF129">
    <property type="entry name" value="OXIDOREDUCTASE"/>
    <property type="match status" value="1"/>
</dbReference>
<sequence>MTAAERLLVTGGASGIGRAIAEEGLARGWDVVVVDRESSPVGTGVLADLADTDSTAAALDEVLAGGPVTRLVNNVGAVFPGPLQEQSLSDVDAAHGLNLRCAVQCTQALLPGMTEAGFGRIVNMASRAALGKSLRTAYAASKAGLLGLTRGWALELGPLGITVNAIGPGPVATELFTKANDPERVQQIVDAVPVRRMGTPEDISYSAGHFLDKRAGFVNGQVLYVCGGLTTGDAPI</sequence>
<accession>A0A839DXZ1</accession>
<dbReference type="AlphaFoldDB" id="A0A839DXZ1"/>
<dbReference type="PANTHER" id="PTHR42760">
    <property type="entry name" value="SHORT-CHAIN DEHYDROGENASES/REDUCTASES FAMILY MEMBER"/>
    <property type="match status" value="1"/>
</dbReference>
<dbReference type="PRINTS" id="PR00081">
    <property type="entry name" value="GDHRDH"/>
</dbReference>
<dbReference type="Pfam" id="PF13561">
    <property type="entry name" value="adh_short_C2"/>
    <property type="match status" value="1"/>
</dbReference>
<dbReference type="EMBL" id="JACGWZ010000001">
    <property type="protein sequence ID" value="MBA8824091.1"/>
    <property type="molecule type" value="Genomic_DNA"/>
</dbReference>
<dbReference type="Proteomes" id="UP000569329">
    <property type="component" value="Unassembled WGS sequence"/>
</dbReference>
<proteinExistence type="inferred from homology"/>
<organism evidence="2 3">
    <name type="scientific">Halosaccharopolyspora lacisalsi</name>
    <dbReference type="NCBI Taxonomy" id="1000566"/>
    <lineage>
        <taxon>Bacteria</taxon>
        <taxon>Bacillati</taxon>
        <taxon>Actinomycetota</taxon>
        <taxon>Actinomycetes</taxon>
        <taxon>Pseudonocardiales</taxon>
        <taxon>Pseudonocardiaceae</taxon>
        <taxon>Halosaccharopolyspora</taxon>
    </lineage>
</organism>
<dbReference type="PRINTS" id="PR00080">
    <property type="entry name" value="SDRFAMILY"/>
</dbReference>
<gene>
    <name evidence="2" type="ORF">FHX42_001420</name>
</gene>
<dbReference type="SUPFAM" id="SSF51735">
    <property type="entry name" value="NAD(P)-binding Rossmann-fold domains"/>
    <property type="match status" value="1"/>
</dbReference>
<evidence type="ECO:0000313" key="3">
    <source>
        <dbReference type="Proteomes" id="UP000569329"/>
    </source>
</evidence>
<keyword evidence="3" id="KW-1185">Reference proteome</keyword>
<comment type="similarity">
    <text evidence="1">Belongs to the short-chain dehydrogenases/reductases (SDR) family.</text>
</comment>
<dbReference type="PROSITE" id="PS00061">
    <property type="entry name" value="ADH_SHORT"/>
    <property type="match status" value="1"/>
</dbReference>
<dbReference type="InterPro" id="IPR002347">
    <property type="entry name" value="SDR_fam"/>
</dbReference>
<dbReference type="InterPro" id="IPR020904">
    <property type="entry name" value="Sc_DH/Rdtase_CS"/>
</dbReference>
<dbReference type="GO" id="GO:0030497">
    <property type="term" value="P:fatty acid elongation"/>
    <property type="evidence" value="ECO:0007669"/>
    <property type="project" value="TreeGrafter"/>
</dbReference>
<dbReference type="InterPro" id="IPR036291">
    <property type="entry name" value="NAD(P)-bd_dom_sf"/>
</dbReference>
<dbReference type="GO" id="GO:0016616">
    <property type="term" value="F:oxidoreductase activity, acting on the CH-OH group of donors, NAD or NADP as acceptor"/>
    <property type="evidence" value="ECO:0007669"/>
    <property type="project" value="TreeGrafter"/>
</dbReference>
<evidence type="ECO:0000256" key="1">
    <source>
        <dbReference type="ARBA" id="ARBA00006484"/>
    </source>
</evidence>
<evidence type="ECO:0000313" key="2">
    <source>
        <dbReference type="EMBL" id="MBA8824091.1"/>
    </source>
</evidence>
<reference evidence="2 3" key="1">
    <citation type="submission" date="2020-07" db="EMBL/GenBank/DDBJ databases">
        <title>Sequencing the genomes of 1000 actinobacteria strains.</title>
        <authorList>
            <person name="Klenk H.-P."/>
        </authorList>
    </citation>
    <scope>NUCLEOTIDE SEQUENCE [LARGE SCALE GENOMIC DNA]</scope>
    <source>
        <strain evidence="2 3">DSM 45975</strain>
    </source>
</reference>
<dbReference type="CDD" id="cd05233">
    <property type="entry name" value="SDR_c"/>
    <property type="match status" value="1"/>
</dbReference>
<name>A0A839DXZ1_9PSEU</name>
<protein>
    <submittedName>
        <fullName evidence="2">NAD(P)-dependent dehydrogenase (Short-subunit alcohol dehydrogenase family)</fullName>
    </submittedName>
</protein>
<dbReference type="Gene3D" id="3.40.50.720">
    <property type="entry name" value="NAD(P)-binding Rossmann-like Domain"/>
    <property type="match status" value="1"/>
</dbReference>
<dbReference type="RefSeq" id="WP_182543250.1">
    <property type="nucleotide sequence ID" value="NZ_JACGWZ010000001.1"/>
</dbReference>